<evidence type="ECO:0000256" key="4">
    <source>
        <dbReference type="ARBA" id="ARBA00022989"/>
    </source>
</evidence>
<dbReference type="GO" id="GO:0006612">
    <property type="term" value="P:protein targeting to membrane"/>
    <property type="evidence" value="ECO:0007669"/>
    <property type="project" value="TreeGrafter"/>
</dbReference>
<accession>A0A813HG85</accession>
<evidence type="ECO:0000256" key="7">
    <source>
        <dbReference type="ARBA" id="ARBA00023288"/>
    </source>
</evidence>
<sequence>AAEARVQQSLVGDLLGRFDDLPGLEENEEFQEPDDEDLNQAECFWQDLMGDKRLKHLKFCRTCKIRRPPKCSHCAHCDNCVLEFDHHCFWIGNCVGARNHKPFVAFLFWTVCLAFSILAACLLDLAVQLWDLWAAKKEAFLHDPKAMPMVALPALCLALLLGVALCHVIKRMRRCNPCTNPASSSDARPQRSLAPSRRLDKLQAVLRMLAMGLVVLWLVWAALISGAAAGTLALTALVLQEQPAGPELHLIGQGLNVKQRAVAGPSRQRGPAAESVVTAPEGTEVDLDIWLLLLADAGENECRPQ</sequence>
<evidence type="ECO:0000256" key="9">
    <source>
        <dbReference type="ARBA" id="ARBA00048048"/>
    </source>
</evidence>
<comment type="domain">
    <text evidence="10">The DHHC domain is required for palmitoyltransferase activity.</text>
</comment>
<dbReference type="PANTHER" id="PTHR22883:SF43">
    <property type="entry name" value="PALMITOYLTRANSFERASE APP"/>
    <property type="match status" value="1"/>
</dbReference>
<reference evidence="12" key="1">
    <citation type="submission" date="2021-02" db="EMBL/GenBank/DDBJ databases">
        <authorList>
            <person name="Dougan E. K."/>
            <person name="Rhodes N."/>
            <person name="Thang M."/>
            <person name="Chan C."/>
        </authorList>
    </citation>
    <scope>NUCLEOTIDE SEQUENCE</scope>
</reference>
<dbReference type="EMBL" id="CAJNNW010001303">
    <property type="protein sequence ID" value="CAE8636621.1"/>
    <property type="molecule type" value="Genomic_DNA"/>
</dbReference>
<dbReference type="AlphaFoldDB" id="A0A813HG85"/>
<evidence type="ECO:0000256" key="5">
    <source>
        <dbReference type="ARBA" id="ARBA00023136"/>
    </source>
</evidence>
<dbReference type="PROSITE" id="PS50216">
    <property type="entry name" value="DHHC"/>
    <property type="match status" value="1"/>
</dbReference>
<evidence type="ECO:0000313" key="13">
    <source>
        <dbReference type="Proteomes" id="UP000626109"/>
    </source>
</evidence>
<keyword evidence="4 10" id="KW-1133">Transmembrane helix</keyword>
<keyword evidence="2 10" id="KW-0808">Transferase</keyword>
<feature type="transmembrane region" description="Helical" evidence="10">
    <location>
        <begin position="150"/>
        <end position="169"/>
    </location>
</feature>
<proteinExistence type="inferred from homology"/>
<gene>
    <name evidence="12" type="ORF">PGLA2088_LOCUS1649</name>
</gene>
<comment type="caution">
    <text evidence="12">The sequence shown here is derived from an EMBL/GenBank/DDBJ whole genome shotgun (WGS) entry which is preliminary data.</text>
</comment>
<dbReference type="GO" id="GO:0005783">
    <property type="term" value="C:endoplasmic reticulum"/>
    <property type="evidence" value="ECO:0007669"/>
    <property type="project" value="TreeGrafter"/>
</dbReference>
<evidence type="ECO:0000256" key="10">
    <source>
        <dbReference type="RuleBase" id="RU079119"/>
    </source>
</evidence>
<evidence type="ECO:0000259" key="11">
    <source>
        <dbReference type="Pfam" id="PF01529"/>
    </source>
</evidence>
<dbReference type="PANTHER" id="PTHR22883">
    <property type="entry name" value="ZINC FINGER DHHC DOMAIN CONTAINING PROTEIN"/>
    <property type="match status" value="1"/>
</dbReference>
<keyword evidence="5 10" id="KW-0472">Membrane</keyword>
<keyword evidence="8 10" id="KW-0012">Acyltransferase</keyword>
<dbReference type="Proteomes" id="UP000626109">
    <property type="component" value="Unassembled WGS sequence"/>
</dbReference>
<evidence type="ECO:0000313" key="12">
    <source>
        <dbReference type="EMBL" id="CAE8636621.1"/>
    </source>
</evidence>
<feature type="transmembrane region" description="Helical" evidence="10">
    <location>
        <begin position="206"/>
        <end position="239"/>
    </location>
</feature>
<dbReference type="Pfam" id="PF01529">
    <property type="entry name" value="DHHC"/>
    <property type="match status" value="1"/>
</dbReference>
<feature type="transmembrane region" description="Helical" evidence="10">
    <location>
        <begin position="106"/>
        <end position="130"/>
    </location>
</feature>
<keyword evidence="6" id="KW-0564">Palmitate</keyword>
<name>A0A813HG85_POLGL</name>
<keyword evidence="7" id="KW-0449">Lipoprotein</keyword>
<comment type="catalytic activity">
    <reaction evidence="9 10">
        <text>L-cysteinyl-[protein] + hexadecanoyl-CoA = S-hexadecanoyl-L-cysteinyl-[protein] + CoA</text>
        <dbReference type="Rhea" id="RHEA:36683"/>
        <dbReference type="Rhea" id="RHEA-COMP:10131"/>
        <dbReference type="Rhea" id="RHEA-COMP:11032"/>
        <dbReference type="ChEBI" id="CHEBI:29950"/>
        <dbReference type="ChEBI" id="CHEBI:57287"/>
        <dbReference type="ChEBI" id="CHEBI:57379"/>
        <dbReference type="ChEBI" id="CHEBI:74151"/>
        <dbReference type="EC" id="2.3.1.225"/>
    </reaction>
</comment>
<dbReference type="InterPro" id="IPR039859">
    <property type="entry name" value="PFA4/ZDH16/20/ERF2-like"/>
</dbReference>
<keyword evidence="3 10" id="KW-0812">Transmembrane</keyword>
<comment type="subcellular location">
    <subcellularLocation>
        <location evidence="1">Endomembrane system</location>
        <topology evidence="1">Multi-pass membrane protein</topology>
    </subcellularLocation>
</comment>
<feature type="domain" description="Palmitoyltransferase DHHC" evidence="11">
    <location>
        <begin position="56"/>
        <end position="169"/>
    </location>
</feature>
<evidence type="ECO:0000256" key="1">
    <source>
        <dbReference type="ARBA" id="ARBA00004127"/>
    </source>
</evidence>
<protein>
    <recommendedName>
        <fullName evidence="10">Palmitoyltransferase</fullName>
        <ecNumber evidence="10">2.3.1.225</ecNumber>
    </recommendedName>
</protein>
<evidence type="ECO:0000256" key="3">
    <source>
        <dbReference type="ARBA" id="ARBA00022692"/>
    </source>
</evidence>
<dbReference type="EC" id="2.3.1.225" evidence="10"/>
<dbReference type="GO" id="GO:0019706">
    <property type="term" value="F:protein-cysteine S-palmitoyltransferase activity"/>
    <property type="evidence" value="ECO:0007669"/>
    <property type="project" value="UniProtKB-EC"/>
</dbReference>
<feature type="non-terminal residue" evidence="12">
    <location>
        <position position="1"/>
    </location>
</feature>
<evidence type="ECO:0000256" key="2">
    <source>
        <dbReference type="ARBA" id="ARBA00022679"/>
    </source>
</evidence>
<dbReference type="GO" id="GO:0005794">
    <property type="term" value="C:Golgi apparatus"/>
    <property type="evidence" value="ECO:0007669"/>
    <property type="project" value="TreeGrafter"/>
</dbReference>
<evidence type="ECO:0000256" key="6">
    <source>
        <dbReference type="ARBA" id="ARBA00023139"/>
    </source>
</evidence>
<dbReference type="InterPro" id="IPR001594">
    <property type="entry name" value="Palmitoyltrfase_DHHC"/>
</dbReference>
<organism evidence="12 13">
    <name type="scientific">Polarella glacialis</name>
    <name type="common">Dinoflagellate</name>
    <dbReference type="NCBI Taxonomy" id="89957"/>
    <lineage>
        <taxon>Eukaryota</taxon>
        <taxon>Sar</taxon>
        <taxon>Alveolata</taxon>
        <taxon>Dinophyceae</taxon>
        <taxon>Suessiales</taxon>
        <taxon>Suessiaceae</taxon>
        <taxon>Polarella</taxon>
    </lineage>
</organism>
<comment type="similarity">
    <text evidence="10">Belongs to the DHHC palmitoyltransferase family.</text>
</comment>
<evidence type="ECO:0000256" key="8">
    <source>
        <dbReference type="ARBA" id="ARBA00023315"/>
    </source>
</evidence>